<name>A0A2H3AX98_9AGAR</name>
<dbReference type="Proteomes" id="UP000218334">
    <property type="component" value="Unassembled WGS sequence"/>
</dbReference>
<accession>A0A2H3AX98</accession>
<dbReference type="EMBL" id="KZ293459">
    <property type="protein sequence ID" value="PBK63285.1"/>
    <property type="molecule type" value="Genomic_DNA"/>
</dbReference>
<dbReference type="STRING" id="1076256.A0A2H3AX98"/>
<gene>
    <name evidence="1" type="ORF">ARMSODRAFT_1088596</name>
</gene>
<organism evidence="1 2">
    <name type="scientific">Armillaria solidipes</name>
    <dbReference type="NCBI Taxonomy" id="1076256"/>
    <lineage>
        <taxon>Eukaryota</taxon>
        <taxon>Fungi</taxon>
        <taxon>Dikarya</taxon>
        <taxon>Basidiomycota</taxon>
        <taxon>Agaricomycotina</taxon>
        <taxon>Agaricomycetes</taxon>
        <taxon>Agaricomycetidae</taxon>
        <taxon>Agaricales</taxon>
        <taxon>Marasmiineae</taxon>
        <taxon>Physalacriaceae</taxon>
        <taxon>Armillaria</taxon>
    </lineage>
</organism>
<dbReference type="AlphaFoldDB" id="A0A2H3AX98"/>
<reference evidence="2" key="1">
    <citation type="journal article" date="2017" name="Nat. Ecol. Evol.">
        <title>Genome expansion and lineage-specific genetic innovations in the forest pathogenic fungi Armillaria.</title>
        <authorList>
            <person name="Sipos G."/>
            <person name="Prasanna A.N."/>
            <person name="Walter M.C."/>
            <person name="O'Connor E."/>
            <person name="Balint B."/>
            <person name="Krizsan K."/>
            <person name="Kiss B."/>
            <person name="Hess J."/>
            <person name="Varga T."/>
            <person name="Slot J."/>
            <person name="Riley R."/>
            <person name="Boka B."/>
            <person name="Rigling D."/>
            <person name="Barry K."/>
            <person name="Lee J."/>
            <person name="Mihaltcheva S."/>
            <person name="LaButti K."/>
            <person name="Lipzen A."/>
            <person name="Waldron R."/>
            <person name="Moloney N.M."/>
            <person name="Sperisen C."/>
            <person name="Kredics L."/>
            <person name="Vagvoelgyi C."/>
            <person name="Patrignani A."/>
            <person name="Fitzpatrick D."/>
            <person name="Nagy I."/>
            <person name="Doyle S."/>
            <person name="Anderson J.B."/>
            <person name="Grigoriev I.V."/>
            <person name="Gueldener U."/>
            <person name="Muensterkoetter M."/>
            <person name="Nagy L.G."/>
        </authorList>
    </citation>
    <scope>NUCLEOTIDE SEQUENCE [LARGE SCALE GENOMIC DNA]</scope>
    <source>
        <strain evidence="2">28-4</strain>
    </source>
</reference>
<evidence type="ECO:0000313" key="1">
    <source>
        <dbReference type="EMBL" id="PBK63285.1"/>
    </source>
</evidence>
<protein>
    <submittedName>
        <fullName evidence="1">Uncharacterized protein</fullName>
    </submittedName>
</protein>
<sequence>MSWPEQCVYCGFRESDFPSPIPPCDWVQGEDVFECLRSGKSTPDVDSSSVTEASLQNALTDWNHYLNHLDTLASRALKERAEIVKIIEAKQSLRSPVRRLNDDVLFIIFSYASDGTNNSLCMKNAPWTLLQTCHRWRRVVSSSPVLWSTLQLHLSRGATFPSHALDIVKLQLRLSETMPLKLFVVIDFDLRQYDTVISEVMSHSNQCYEGHTSSIMEDFRKFSRAFPIEAARCLNSGVRATLWGRPTPSLLMLLNSLHWASTVEVEFVPTFRRHQNDMWR</sequence>
<proteinExistence type="predicted"/>
<evidence type="ECO:0000313" key="2">
    <source>
        <dbReference type="Proteomes" id="UP000218334"/>
    </source>
</evidence>
<keyword evidence="2" id="KW-1185">Reference proteome</keyword>
<dbReference type="Gene3D" id="1.20.1280.50">
    <property type="match status" value="1"/>
</dbReference>